<feature type="domain" description="Cytochrome P460" evidence="2">
    <location>
        <begin position="39"/>
        <end position="173"/>
    </location>
</feature>
<evidence type="ECO:0000313" key="3">
    <source>
        <dbReference type="EMBL" id="KGM88113.1"/>
    </source>
</evidence>
<gene>
    <name evidence="3" type="ORF">rosmuc_01807</name>
</gene>
<dbReference type="PATRIC" id="fig|1288298.3.peg.1821"/>
<keyword evidence="1" id="KW-0732">Signal</keyword>
<dbReference type="HOGENOM" id="CLU_106310_1_0_5"/>
<protein>
    <recommendedName>
        <fullName evidence="2">Cytochrome P460 domain-containing protein</fullName>
    </recommendedName>
</protein>
<dbReference type="AlphaFoldDB" id="A0A0A0HPV5"/>
<feature type="chain" id="PRO_5001970321" description="Cytochrome P460 domain-containing protein" evidence="1">
    <location>
        <begin position="20"/>
        <end position="182"/>
    </location>
</feature>
<organism evidence="3 4">
    <name type="scientific">Roseovarius mucosus DSM 17069</name>
    <dbReference type="NCBI Taxonomy" id="1288298"/>
    <lineage>
        <taxon>Bacteria</taxon>
        <taxon>Pseudomonadati</taxon>
        <taxon>Pseudomonadota</taxon>
        <taxon>Alphaproteobacteria</taxon>
        <taxon>Rhodobacterales</taxon>
        <taxon>Roseobacteraceae</taxon>
        <taxon>Roseovarius</taxon>
    </lineage>
</organism>
<dbReference type="STRING" id="215743.ROSMUCSMR3_00475"/>
<evidence type="ECO:0000313" key="4">
    <source>
        <dbReference type="Proteomes" id="UP000030021"/>
    </source>
</evidence>
<dbReference type="Proteomes" id="UP000030021">
    <property type="component" value="Unassembled WGS sequence"/>
</dbReference>
<dbReference type="Pfam" id="PF16694">
    <property type="entry name" value="Cytochrome_P460"/>
    <property type="match status" value="1"/>
</dbReference>
<name>A0A0A0HPV5_9RHOB</name>
<dbReference type="CDD" id="cd20750">
    <property type="entry name" value="cyt_c_I"/>
    <property type="match status" value="1"/>
</dbReference>
<dbReference type="InterPro" id="IPR032033">
    <property type="entry name" value="Cytochrome_P460"/>
</dbReference>
<reference evidence="3 4" key="1">
    <citation type="submission" date="2013-01" db="EMBL/GenBank/DDBJ databases">
        <authorList>
            <person name="Fiebig A."/>
            <person name="Goeker M."/>
            <person name="Klenk H.-P.P."/>
        </authorList>
    </citation>
    <scope>NUCLEOTIDE SEQUENCE [LARGE SCALE GENOMIC DNA]</scope>
    <source>
        <strain evidence="3 4">DSM 17069</strain>
    </source>
</reference>
<evidence type="ECO:0000256" key="1">
    <source>
        <dbReference type="SAM" id="SignalP"/>
    </source>
</evidence>
<dbReference type="InterPro" id="IPR038142">
    <property type="entry name" value="Cytochrome_P460_sp"/>
</dbReference>
<accession>A0A0A0HPV5</accession>
<dbReference type="OrthoDB" id="511546at2"/>
<proteinExistence type="predicted"/>
<evidence type="ECO:0000259" key="2">
    <source>
        <dbReference type="Pfam" id="PF16694"/>
    </source>
</evidence>
<sequence>MRSKTLAMILSITSLPAFAQMATEAGQITVEPVLEVPSEDYRTGWVQIGAFSVLAENPAEGAHEIHAVFIDEDALKAYLAEGRFVEGTKIVKEVWGTQTEDLTTGRASYADTLKGRFVMVADPDGKLGEGPRFGDGWGWAFFPGQETRITDTEDYRDACLACHEPARDQGLIYLQGYPALRR</sequence>
<comment type="caution">
    <text evidence="3">The sequence shown here is derived from an EMBL/GenBank/DDBJ whole genome shotgun (WGS) entry which is preliminary data.</text>
</comment>
<dbReference type="RefSeq" id="WP_037272397.1">
    <property type="nucleotide sequence ID" value="NZ_KN293979.1"/>
</dbReference>
<dbReference type="eggNOG" id="COG3474">
    <property type="taxonomic scope" value="Bacteria"/>
</dbReference>
<dbReference type="Gene3D" id="3.50.70.20">
    <property type="entry name" value="Cytochrome P460"/>
    <property type="match status" value="1"/>
</dbReference>
<dbReference type="EMBL" id="AONH01000010">
    <property type="protein sequence ID" value="KGM88113.1"/>
    <property type="molecule type" value="Genomic_DNA"/>
</dbReference>
<feature type="signal peptide" evidence="1">
    <location>
        <begin position="1"/>
        <end position="19"/>
    </location>
</feature>